<dbReference type="Proteomes" id="UP000263486">
    <property type="component" value="Unassembled WGS sequence"/>
</dbReference>
<dbReference type="Pfam" id="PF01476">
    <property type="entry name" value="LysM"/>
    <property type="match status" value="2"/>
</dbReference>
<reference evidence="3 4" key="1">
    <citation type="submission" date="2018-08" db="EMBL/GenBank/DDBJ databases">
        <title>Draft genome sequence of Psychrilyobacter sp. strain SD5 isolated from Black Sea water.</title>
        <authorList>
            <person name="Yadav S."/>
            <person name="Villanueva L."/>
            <person name="Damste J.S.S."/>
        </authorList>
    </citation>
    <scope>NUCLEOTIDE SEQUENCE [LARGE SCALE GENOMIC DNA]</scope>
    <source>
        <strain evidence="3 4">SD5</strain>
    </source>
</reference>
<dbReference type="Pfam" id="PF01551">
    <property type="entry name" value="Peptidase_M23"/>
    <property type="match status" value="1"/>
</dbReference>
<sequence length="273" mass="31037">MRPIQKMFFIIITSVILISCSNSKYHTVKKGDTLYSIAQKRDVPVPELKDINNLESNLLYSGQKIYLKPSKNYKGSYHMVRSGDTLYSISKKYDVKVDHLKKINDLKNNTLYKGDKIYLGKMVNKGDLNFSSSSTTTYKNNSKDSILKNFGQPLKTMTINSPYGYRDHPVLGRRILHTGVDLKASTNTPVYSPYSGIVTYAGWMNGYGKIIIIDNGNNYETRFAHLNRILVKKGQTVKKGKVLAKSGKTGRVTGPHLHYEIRYKNQSMNPMKF</sequence>
<feature type="domain" description="LysM" evidence="2">
    <location>
        <begin position="24"/>
        <end position="67"/>
    </location>
</feature>
<feature type="domain" description="LysM" evidence="2">
    <location>
        <begin position="76"/>
        <end position="119"/>
    </location>
</feature>
<dbReference type="RefSeq" id="WP_114642079.1">
    <property type="nucleotide sequence ID" value="NZ_JAACIO010000009.1"/>
</dbReference>
<dbReference type="InterPro" id="IPR016047">
    <property type="entry name" value="M23ase_b-sheet_dom"/>
</dbReference>
<dbReference type="CDD" id="cd12797">
    <property type="entry name" value="M23_peptidase"/>
    <property type="match status" value="1"/>
</dbReference>
<dbReference type="EMBL" id="QUAJ01000009">
    <property type="protein sequence ID" value="REI41574.1"/>
    <property type="molecule type" value="Genomic_DNA"/>
</dbReference>
<dbReference type="CDD" id="cd00118">
    <property type="entry name" value="LysM"/>
    <property type="match status" value="2"/>
</dbReference>
<evidence type="ECO:0000313" key="3">
    <source>
        <dbReference type="EMBL" id="REI41574.1"/>
    </source>
</evidence>
<evidence type="ECO:0000259" key="2">
    <source>
        <dbReference type="PROSITE" id="PS51782"/>
    </source>
</evidence>
<dbReference type="SUPFAM" id="SSF51261">
    <property type="entry name" value="Duplicated hybrid motif"/>
    <property type="match status" value="1"/>
</dbReference>
<name>A0ABX9KI73_9FUSO</name>
<dbReference type="InterPro" id="IPR018392">
    <property type="entry name" value="LysM"/>
</dbReference>
<dbReference type="InterPro" id="IPR011055">
    <property type="entry name" value="Dup_hybrid_motif"/>
</dbReference>
<dbReference type="PROSITE" id="PS51782">
    <property type="entry name" value="LYSM"/>
    <property type="match status" value="2"/>
</dbReference>
<protein>
    <submittedName>
        <fullName evidence="3">LysM peptidoglycan-binding domain-containing protein</fullName>
    </submittedName>
</protein>
<dbReference type="InterPro" id="IPR050570">
    <property type="entry name" value="Cell_wall_metabolism_enzyme"/>
</dbReference>
<evidence type="ECO:0000256" key="1">
    <source>
        <dbReference type="ARBA" id="ARBA00022729"/>
    </source>
</evidence>
<dbReference type="InterPro" id="IPR036779">
    <property type="entry name" value="LysM_dom_sf"/>
</dbReference>
<accession>A0ABX9KI73</accession>
<evidence type="ECO:0000313" key="4">
    <source>
        <dbReference type="Proteomes" id="UP000263486"/>
    </source>
</evidence>
<proteinExistence type="predicted"/>
<comment type="caution">
    <text evidence="3">The sequence shown here is derived from an EMBL/GenBank/DDBJ whole genome shotgun (WGS) entry which is preliminary data.</text>
</comment>
<keyword evidence="4" id="KW-1185">Reference proteome</keyword>
<dbReference type="SMART" id="SM00257">
    <property type="entry name" value="LysM"/>
    <property type="match status" value="2"/>
</dbReference>
<dbReference type="PANTHER" id="PTHR21666">
    <property type="entry name" value="PEPTIDASE-RELATED"/>
    <property type="match status" value="1"/>
</dbReference>
<gene>
    <name evidence="3" type="ORF">DYH56_06605</name>
</gene>
<dbReference type="Gene3D" id="3.10.350.10">
    <property type="entry name" value="LysM domain"/>
    <property type="match status" value="2"/>
</dbReference>
<dbReference type="PROSITE" id="PS51257">
    <property type="entry name" value="PROKAR_LIPOPROTEIN"/>
    <property type="match status" value="1"/>
</dbReference>
<organism evidence="3 4">
    <name type="scientific">Psychrilyobacter piezotolerans</name>
    <dbReference type="NCBI Taxonomy" id="2293438"/>
    <lineage>
        <taxon>Bacteria</taxon>
        <taxon>Fusobacteriati</taxon>
        <taxon>Fusobacteriota</taxon>
        <taxon>Fusobacteriia</taxon>
        <taxon>Fusobacteriales</taxon>
        <taxon>Fusobacteriaceae</taxon>
        <taxon>Psychrilyobacter</taxon>
    </lineage>
</organism>
<keyword evidence="1" id="KW-0732">Signal</keyword>
<dbReference type="PANTHER" id="PTHR21666:SF289">
    <property type="entry name" value="L-ALA--D-GLU ENDOPEPTIDASE"/>
    <property type="match status" value="1"/>
</dbReference>
<dbReference type="Gene3D" id="2.70.70.10">
    <property type="entry name" value="Glucose Permease (Domain IIA)"/>
    <property type="match status" value="1"/>
</dbReference>